<name>A0A3M9MQ91_9BACT</name>
<dbReference type="AlphaFoldDB" id="A0A3M9MQ91"/>
<sequence length="124" mass="13597">MGEVLIIDDDEASIFLTKRILKGLGLAEQVHYAGNGKKGLELIGKEADQLIPDLILLDINMPVMDGFGFLQELGKLGFYDMSGTRIVMLSSTEDPREIERAKSHGVTAFIPKPLTREKLLAVLG</sequence>
<dbReference type="EMBL" id="RJJE01000017">
    <property type="protein sequence ID" value="RNI27377.1"/>
    <property type="molecule type" value="Genomic_DNA"/>
</dbReference>
<reference evidence="3 4" key="1">
    <citation type="submission" date="2018-11" db="EMBL/GenBank/DDBJ databases">
        <title>Rufibacter latericius sp. nov., isolated from water in Baiyang Lake.</title>
        <authorList>
            <person name="Yang Y."/>
        </authorList>
    </citation>
    <scope>NUCLEOTIDE SEQUENCE [LARGE SCALE GENOMIC DNA]</scope>
    <source>
        <strain evidence="3 4">MCC P1</strain>
    </source>
</reference>
<organism evidence="3 4">
    <name type="scientific">Rufibacter immobilis</name>
    <dbReference type="NCBI Taxonomy" id="1348778"/>
    <lineage>
        <taxon>Bacteria</taxon>
        <taxon>Pseudomonadati</taxon>
        <taxon>Bacteroidota</taxon>
        <taxon>Cytophagia</taxon>
        <taxon>Cytophagales</taxon>
        <taxon>Hymenobacteraceae</taxon>
        <taxon>Rufibacter</taxon>
    </lineage>
</organism>
<evidence type="ECO:0000313" key="3">
    <source>
        <dbReference type="EMBL" id="RNI27377.1"/>
    </source>
</evidence>
<protein>
    <submittedName>
        <fullName evidence="3">Response regulator</fullName>
    </submittedName>
</protein>
<dbReference type="Proteomes" id="UP000271010">
    <property type="component" value="Unassembled WGS sequence"/>
</dbReference>
<dbReference type="InterPro" id="IPR011006">
    <property type="entry name" value="CheY-like_superfamily"/>
</dbReference>
<feature type="domain" description="Response regulatory" evidence="2">
    <location>
        <begin position="3"/>
        <end position="124"/>
    </location>
</feature>
<dbReference type="SMART" id="SM00448">
    <property type="entry name" value="REC"/>
    <property type="match status" value="1"/>
</dbReference>
<evidence type="ECO:0000259" key="2">
    <source>
        <dbReference type="PROSITE" id="PS50110"/>
    </source>
</evidence>
<evidence type="ECO:0000313" key="4">
    <source>
        <dbReference type="Proteomes" id="UP000271010"/>
    </source>
</evidence>
<dbReference type="PROSITE" id="PS50110">
    <property type="entry name" value="RESPONSE_REGULATORY"/>
    <property type="match status" value="1"/>
</dbReference>
<dbReference type="OrthoDB" id="1524091at2"/>
<feature type="modified residue" description="4-aspartylphosphate" evidence="1">
    <location>
        <position position="58"/>
    </location>
</feature>
<keyword evidence="1" id="KW-0597">Phosphoprotein</keyword>
<gene>
    <name evidence="3" type="ORF">EFA69_14655</name>
</gene>
<proteinExistence type="predicted"/>
<dbReference type="InterPro" id="IPR052048">
    <property type="entry name" value="ST_Response_Regulator"/>
</dbReference>
<dbReference type="InterPro" id="IPR001789">
    <property type="entry name" value="Sig_transdc_resp-reg_receiver"/>
</dbReference>
<dbReference type="PANTHER" id="PTHR43228">
    <property type="entry name" value="TWO-COMPONENT RESPONSE REGULATOR"/>
    <property type="match status" value="1"/>
</dbReference>
<dbReference type="GO" id="GO:0000160">
    <property type="term" value="P:phosphorelay signal transduction system"/>
    <property type="evidence" value="ECO:0007669"/>
    <property type="project" value="InterPro"/>
</dbReference>
<accession>A0A3M9MQ91</accession>
<keyword evidence="4" id="KW-1185">Reference proteome</keyword>
<dbReference type="Pfam" id="PF00072">
    <property type="entry name" value="Response_reg"/>
    <property type="match status" value="1"/>
</dbReference>
<evidence type="ECO:0000256" key="1">
    <source>
        <dbReference type="PROSITE-ProRule" id="PRU00169"/>
    </source>
</evidence>
<dbReference type="Gene3D" id="3.40.50.2300">
    <property type="match status" value="1"/>
</dbReference>
<dbReference type="RefSeq" id="WP_123133845.1">
    <property type="nucleotide sequence ID" value="NZ_RJJE01000017.1"/>
</dbReference>
<comment type="caution">
    <text evidence="3">The sequence shown here is derived from an EMBL/GenBank/DDBJ whole genome shotgun (WGS) entry which is preliminary data.</text>
</comment>
<dbReference type="SUPFAM" id="SSF52172">
    <property type="entry name" value="CheY-like"/>
    <property type="match status" value="1"/>
</dbReference>
<dbReference type="PANTHER" id="PTHR43228:SF1">
    <property type="entry name" value="TWO-COMPONENT RESPONSE REGULATOR ARR22"/>
    <property type="match status" value="1"/>
</dbReference>